<name>A0A1M4W1A6_9FLAO</name>
<feature type="signal peptide" evidence="2">
    <location>
        <begin position="1"/>
        <end position="19"/>
    </location>
</feature>
<evidence type="ECO:0000313" key="4">
    <source>
        <dbReference type="EMBL" id="SHE74920.1"/>
    </source>
</evidence>
<accession>A0A1M4W1A6</accession>
<dbReference type="InterPro" id="IPR026444">
    <property type="entry name" value="Secre_tail"/>
</dbReference>
<evidence type="ECO:0000313" key="5">
    <source>
        <dbReference type="Proteomes" id="UP000184108"/>
    </source>
</evidence>
<organism evidence="4 5">
    <name type="scientific">Chryseobacterium vrystaatense</name>
    <dbReference type="NCBI Taxonomy" id="307480"/>
    <lineage>
        <taxon>Bacteria</taxon>
        <taxon>Pseudomonadati</taxon>
        <taxon>Bacteroidota</taxon>
        <taxon>Flavobacteriia</taxon>
        <taxon>Flavobacteriales</taxon>
        <taxon>Weeksellaceae</taxon>
        <taxon>Chryseobacterium group</taxon>
        <taxon>Chryseobacterium</taxon>
    </lineage>
</organism>
<gene>
    <name evidence="4" type="ORF">SAMN02787073_1035</name>
</gene>
<feature type="domain" description="Secretion system C-terminal sorting" evidence="3">
    <location>
        <begin position="692"/>
        <end position="757"/>
    </location>
</feature>
<dbReference type="EMBL" id="FQVE01000001">
    <property type="protein sequence ID" value="SHE74920.1"/>
    <property type="molecule type" value="Genomic_DNA"/>
</dbReference>
<dbReference type="AlphaFoldDB" id="A0A1M4W1A6"/>
<dbReference type="NCBIfam" id="TIGR04183">
    <property type="entry name" value="Por_Secre_tail"/>
    <property type="match status" value="1"/>
</dbReference>
<dbReference type="InterPro" id="IPR031815">
    <property type="entry name" value="DUF5074"/>
</dbReference>
<dbReference type="Proteomes" id="UP000184108">
    <property type="component" value="Unassembled WGS sequence"/>
</dbReference>
<proteinExistence type="predicted"/>
<feature type="chain" id="PRO_5012024936" evidence="2">
    <location>
        <begin position="20"/>
        <end position="759"/>
    </location>
</feature>
<dbReference type="InterPro" id="IPR015943">
    <property type="entry name" value="WD40/YVTN_repeat-like_dom_sf"/>
</dbReference>
<reference evidence="5" key="1">
    <citation type="submission" date="2016-11" db="EMBL/GenBank/DDBJ databases">
        <authorList>
            <person name="Varghese N."/>
            <person name="Submissions S."/>
        </authorList>
    </citation>
    <scope>NUCLEOTIDE SEQUENCE [LARGE SCALE GENOMIC DNA]</scope>
    <source>
        <strain evidence="5">YR203</strain>
    </source>
</reference>
<evidence type="ECO:0000256" key="1">
    <source>
        <dbReference type="ARBA" id="ARBA00022729"/>
    </source>
</evidence>
<evidence type="ECO:0000256" key="2">
    <source>
        <dbReference type="SAM" id="SignalP"/>
    </source>
</evidence>
<dbReference type="RefSeq" id="WP_073171549.1">
    <property type="nucleotide sequence ID" value="NZ_FQVE01000001.1"/>
</dbReference>
<keyword evidence="1 2" id="KW-0732">Signal</keyword>
<sequence length="759" mass="82583">MKKFYLLTILFLFAFFTNAQVTVQGVPRNDIQGNNSQLNTTVTTNVNFSDIQYWVGSGTNEAAFVVQWNDTKNPDALVWGFRWNGTATGEDMLRAIAQADHRFFTLLYPGTQFGTAVGGIGFDLNGQNSNALYKNGNTTYPFYPVSGVVGTTAYDFDAYTAADTNDHWQSGWSINGYWSYWVKDPTDPDFGYSGVGATSRVLQNGSWDVWNFNPLFDTPAISSTMTPVSPYVAPTSFTNGFFMVNEDWFGHTNGSVNFIDNSGQINYRVYSNANNNHTFGATTQYGTIYGDKFYFISKQAADGGDTQYTPGGRLVVANAQTMQKIATFNTIGGGDGRSFVGVNQHKGYIGASNGIFLFDIDNMQVGNLITGTGGGSSYAGQIGNMIRTSKYVFAVKQSAGILVIDPATDTLVSTISGAYHSIVQAKDGSIWAVQDQKVVNIHPTTFAVTSYNIPTTKYLGSWGAWNAGSFSASRQQNVLYWINSINSFNSGNQIIKFDVTSKTFNENFAVLPGQTGTFRQIPYGAALRVNPVTDELILNTTESGGSAHYQKNWIHTYDNTGNITNTKTLNDYYWFPALTVFPDNTAPVVSNTFPSQVNLNNASAIDLKTLVSDDDNLSSSIVKTVKSNSSPAVVSAVINDNDELVLTPLASGTSTIVVSFNSNGKVVEKTLTVNSAGSVLATAEVKKIEFSIYPNPVTDILTIKTQEKILNVSVYDASGRVVNTQLNNGQINVSILPNGVYILKAVTDKAVYQQKLIKK</sequence>
<evidence type="ECO:0000259" key="3">
    <source>
        <dbReference type="Pfam" id="PF18962"/>
    </source>
</evidence>
<dbReference type="Gene3D" id="2.130.10.10">
    <property type="entry name" value="YVTN repeat-like/Quinoprotein amine dehydrogenase"/>
    <property type="match status" value="1"/>
</dbReference>
<dbReference type="Pfam" id="PF18962">
    <property type="entry name" value="Por_Secre_tail"/>
    <property type="match status" value="1"/>
</dbReference>
<dbReference type="Pfam" id="PF16819">
    <property type="entry name" value="DUF5074"/>
    <property type="match status" value="1"/>
</dbReference>
<protein>
    <submittedName>
        <fullName evidence="4">Por secretion system C-terminal sorting domain-containing protein</fullName>
    </submittedName>
</protein>